<accession>A0A816KHR7</accession>
<evidence type="ECO:0000256" key="1">
    <source>
        <dbReference type="SAM" id="MobiDB-lite"/>
    </source>
</evidence>
<dbReference type="EMBL" id="HG994366">
    <property type="protein sequence ID" value="CAF1919024.1"/>
    <property type="molecule type" value="Genomic_DNA"/>
</dbReference>
<gene>
    <name evidence="3" type="ORF">DARMORV10_C02P44970.1</name>
</gene>
<name>A0A816KHR7_BRANA</name>
<protein>
    <submittedName>
        <fullName evidence="3">(rape) hypothetical protein</fullName>
    </submittedName>
</protein>
<dbReference type="PANTHER" id="PTHR36381:SF6">
    <property type="entry name" value="ETHYLENE-RESPONSIVE NUCLEAR PROTEIN"/>
    <property type="match status" value="1"/>
</dbReference>
<dbReference type="PANTHER" id="PTHR36381">
    <property type="entry name" value="ETHYLENE-REGULATED TRANSCRIPT 2 (ERT2)"/>
    <property type="match status" value="1"/>
</dbReference>
<dbReference type="Proteomes" id="UP001295469">
    <property type="component" value="Chromosome C02"/>
</dbReference>
<keyword evidence="2" id="KW-0472">Membrane</keyword>
<feature type="compositionally biased region" description="Basic and acidic residues" evidence="1">
    <location>
        <begin position="259"/>
        <end position="269"/>
    </location>
</feature>
<dbReference type="AlphaFoldDB" id="A0A816KHR7"/>
<sequence length="403" mass="45064">MFLSRVQIGSYRVGSIRVGYFRVRVYSGRFLLGSGSFGPTSLRRKTQEELKNLLPYITMSRLWKKPKSGRLSRFMSEFQQSPKLAASLIDLFFKNRDRLKISSSKTKRIQRQTQTAPNASSPINSDVSLQKPVARKPVRSKIENVNLVDRGLTAEKNKPTIWASPWAWDTPSYKSGCVCSGGNVAFMLMAFRVLIVVVLTLNTKKKLTTGITLTAFALLLAELVAARVVTRFKHCNTDVPRQKPPSSAHVENEILREKVETFNDSKDETEPIAVTENSSSKDLRVRELLLKDEKSSSKSSKLKSKIMKKLRSYSKKKKKTTVIKEEETLSDVSSLVSKNKSDIIESARDEEKSRPPLIESKGDSMNGIVVIVIVLTGLLSGKIVAIGLTLSCLYLRLGTAKNF</sequence>
<keyword evidence="2" id="KW-0812">Transmembrane</keyword>
<evidence type="ECO:0000256" key="2">
    <source>
        <dbReference type="SAM" id="Phobius"/>
    </source>
</evidence>
<feature type="region of interest" description="Disordered" evidence="1">
    <location>
        <begin position="259"/>
        <end position="278"/>
    </location>
</feature>
<feature type="compositionally biased region" description="Polar residues" evidence="1">
    <location>
        <begin position="111"/>
        <end position="128"/>
    </location>
</feature>
<keyword evidence="2" id="KW-1133">Transmembrane helix</keyword>
<feature type="transmembrane region" description="Helical" evidence="2">
    <location>
        <begin position="368"/>
        <end position="395"/>
    </location>
</feature>
<proteinExistence type="predicted"/>
<feature type="transmembrane region" description="Helical" evidence="2">
    <location>
        <begin position="210"/>
        <end position="229"/>
    </location>
</feature>
<evidence type="ECO:0000313" key="3">
    <source>
        <dbReference type="EMBL" id="CAF1919024.1"/>
    </source>
</evidence>
<feature type="region of interest" description="Disordered" evidence="1">
    <location>
        <begin position="104"/>
        <end position="135"/>
    </location>
</feature>
<reference evidence="3" key="1">
    <citation type="submission" date="2021-01" db="EMBL/GenBank/DDBJ databases">
        <authorList>
            <consortium name="Genoscope - CEA"/>
            <person name="William W."/>
        </authorList>
    </citation>
    <scope>NUCLEOTIDE SEQUENCE</scope>
</reference>
<organism evidence="3">
    <name type="scientific">Brassica napus</name>
    <name type="common">Rape</name>
    <dbReference type="NCBI Taxonomy" id="3708"/>
    <lineage>
        <taxon>Eukaryota</taxon>
        <taxon>Viridiplantae</taxon>
        <taxon>Streptophyta</taxon>
        <taxon>Embryophyta</taxon>
        <taxon>Tracheophyta</taxon>
        <taxon>Spermatophyta</taxon>
        <taxon>Magnoliopsida</taxon>
        <taxon>eudicotyledons</taxon>
        <taxon>Gunneridae</taxon>
        <taxon>Pentapetalae</taxon>
        <taxon>rosids</taxon>
        <taxon>malvids</taxon>
        <taxon>Brassicales</taxon>
        <taxon>Brassicaceae</taxon>
        <taxon>Brassiceae</taxon>
        <taxon>Brassica</taxon>
    </lineage>
</organism>
<feature type="transmembrane region" description="Helical" evidence="2">
    <location>
        <begin position="184"/>
        <end position="203"/>
    </location>
</feature>